<dbReference type="InterPro" id="IPR005123">
    <property type="entry name" value="Oxoglu/Fe-dep_dioxygenase_dom"/>
</dbReference>
<dbReference type="AlphaFoldDB" id="A0A1C7LL43"/>
<evidence type="ECO:0000313" key="4">
    <source>
        <dbReference type="Proteomes" id="UP000092993"/>
    </source>
</evidence>
<comment type="similarity">
    <text evidence="1">Belongs to the iron/ascorbate-dependent oxidoreductase family.</text>
</comment>
<dbReference type="STRING" id="5627.A0A1C7LL43"/>
<protein>
    <recommendedName>
        <fullName evidence="2">Fe2OG dioxygenase domain-containing protein</fullName>
    </recommendedName>
</protein>
<dbReference type="PANTHER" id="PTHR47990">
    <property type="entry name" value="2-OXOGLUTARATE (2OG) AND FE(II)-DEPENDENT OXYGENASE SUPERFAMILY PROTEIN-RELATED"/>
    <property type="match status" value="1"/>
</dbReference>
<keyword evidence="1" id="KW-0560">Oxidoreductase</keyword>
<dbReference type="GO" id="GO:0046872">
    <property type="term" value="F:metal ion binding"/>
    <property type="evidence" value="ECO:0007669"/>
    <property type="project" value="UniProtKB-KW"/>
</dbReference>
<dbReference type="Proteomes" id="UP000092993">
    <property type="component" value="Unassembled WGS sequence"/>
</dbReference>
<accession>A0A1C7LL43</accession>
<dbReference type="Pfam" id="PF14226">
    <property type="entry name" value="DIOX_N"/>
    <property type="match status" value="1"/>
</dbReference>
<keyword evidence="1" id="KW-0479">Metal-binding</keyword>
<dbReference type="SUPFAM" id="SSF51197">
    <property type="entry name" value="Clavaminate synthase-like"/>
    <property type="match status" value="1"/>
</dbReference>
<dbReference type="EMBL" id="LUGG01000044">
    <property type="protein sequence ID" value="OBZ65453.1"/>
    <property type="molecule type" value="Genomic_DNA"/>
</dbReference>
<dbReference type="InterPro" id="IPR044861">
    <property type="entry name" value="IPNS-like_FE2OG_OXY"/>
</dbReference>
<dbReference type="InterPro" id="IPR050231">
    <property type="entry name" value="Iron_ascorbate_oxido_reductase"/>
</dbReference>
<dbReference type="OMA" id="CHEVALT"/>
<proteinExistence type="inferred from homology"/>
<name>A0A1C7LL43_GRIFR</name>
<dbReference type="InterPro" id="IPR026992">
    <property type="entry name" value="DIOX_N"/>
</dbReference>
<organism evidence="3 4">
    <name type="scientific">Grifola frondosa</name>
    <name type="common">Maitake</name>
    <name type="synonym">Polyporus frondosus</name>
    <dbReference type="NCBI Taxonomy" id="5627"/>
    <lineage>
        <taxon>Eukaryota</taxon>
        <taxon>Fungi</taxon>
        <taxon>Dikarya</taxon>
        <taxon>Basidiomycota</taxon>
        <taxon>Agaricomycotina</taxon>
        <taxon>Agaricomycetes</taxon>
        <taxon>Polyporales</taxon>
        <taxon>Grifolaceae</taxon>
        <taxon>Grifola</taxon>
    </lineage>
</organism>
<reference evidence="3 4" key="1">
    <citation type="submission" date="2016-03" db="EMBL/GenBank/DDBJ databases">
        <title>Whole genome sequencing of Grifola frondosa 9006-11.</title>
        <authorList>
            <person name="Min B."/>
            <person name="Park H."/>
            <person name="Kim J.-G."/>
            <person name="Cho H."/>
            <person name="Oh Y.-L."/>
            <person name="Kong W.-S."/>
            <person name="Choi I.-G."/>
        </authorList>
    </citation>
    <scope>NUCLEOTIDE SEQUENCE [LARGE SCALE GENOMIC DNA]</scope>
    <source>
        <strain evidence="3 4">9006-11</strain>
    </source>
</reference>
<feature type="domain" description="Fe2OG dioxygenase" evidence="2">
    <location>
        <begin position="212"/>
        <end position="310"/>
    </location>
</feature>
<dbReference type="Gene3D" id="2.60.120.330">
    <property type="entry name" value="B-lactam Antibiotic, Isopenicillin N Synthase, Chain"/>
    <property type="match status" value="1"/>
</dbReference>
<comment type="caution">
    <text evidence="3">The sequence shown here is derived from an EMBL/GenBank/DDBJ whole genome shotgun (WGS) entry which is preliminary data.</text>
</comment>
<gene>
    <name evidence="3" type="ORF">A0H81_14575</name>
</gene>
<sequence>MTPSVFAVSWVEWMAYKCLWGMHPAMPGLTLPPFPDDVPTHPLRVVDYQLIKSRDNDEIDKLWRAATELGFWYLKNHGADNEADEMFELGAETMRLPLEEKMKYEEGDDGFSFGYRASGVRAVDEKSTNDTTEFINVSKDDALAWPKQAHRSYPSTVNARMESTVIPFVQKALAINQLLIDVLNDRLGLPKGALAKLHKAEEHSGCVARAIKAIPVSSSVSEGKLHLSAHTDFGSLSFLHNRLGGLQVLAPGTDGWQYVKPLPGHAICNIGDALNIFSGGILRSNIHRVVPPPKDQSKFERWSVVYFTRPSDSVELRALADESPLIAEAVSRAPPGKFDTGVTAKTWLERRVKSTRLRNYKGAQSWVEYRGTEDPELTARMGA</sequence>
<evidence type="ECO:0000259" key="2">
    <source>
        <dbReference type="PROSITE" id="PS51471"/>
    </source>
</evidence>
<dbReference type="OrthoDB" id="406156at2759"/>
<dbReference type="GO" id="GO:0016491">
    <property type="term" value="F:oxidoreductase activity"/>
    <property type="evidence" value="ECO:0007669"/>
    <property type="project" value="UniProtKB-KW"/>
</dbReference>
<dbReference type="PROSITE" id="PS51471">
    <property type="entry name" value="FE2OG_OXY"/>
    <property type="match status" value="1"/>
</dbReference>
<keyword evidence="4" id="KW-1185">Reference proteome</keyword>
<evidence type="ECO:0000256" key="1">
    <source>
        <dbReference type="RuleBase" id="RU003682"/>
    </source>
</evidence>
<dbReference type="InterPro" id="IPR027443">
    <property type="entry name" value="IPNS-like_sf"/>
</dbReference>
<keyword evidence="1" id="KW-0408">Iron</keyword>
<dbReference type="Pfam" id="PF03171">
    <property type="entry name" value="2OG-FeII_Oxy"/>
    <property type="match status" value="1"/>
</dbReference>
<evidence type="ECO:0000313" key="3">
    <source>
        <dbReference type="EMBL" id="OBZ65453.1"/>
    </source>
</evidence>